<comment type="similarity">
    <text evidence="2 15">Belongs to the Toll-like receptor family.</text>
</comment>
<evidence type="ECO:0000256" key="2">
    <source>
        <dbReference type="ARBA" id="ARBA00009634"/>
    </source>
</evidence>
<organism evidence="19 20">
    <name type="scientific">Molossus molossus</name>
    <name type="common">Pallas' mastiff bat</name>
    <name type="synonym">Vespertilio molossus</name>
    <dbReference type="NCBI Taxonomy" id="27622"/>
    <lineage>
        <taxon>Eukaryota</taxon>
        <taxon>Metazoa</taxon>
        <taxon>Chordata</taxon>
        <taxon>Craniata</taxon>
        <taxon>Vertebrata</taxon>
        <taxon>Euteleostomi</taxon>
        <taxon>Mammalia</taxon>
        <taxon>Eutheria</taxon>
        <taxon>Laurasiatheria</taxon>
        <taxon>Chiroptera</taxon>
        <taxon>Yangochiroptera</taxon>
        <taxon>Molossidae</taxon>
        <taxon>Molossus</taxon>
    </lineage>
</organism>
<dbReference type="SUPFAM" id="SSF52058">
    <property type="entry name" value="L domain-like"/>
    <property type="match status" value="2"/>
</dbReference>
<name>A0A7J8K364_MOLMO</name>
<dbReference type="InterPro" id="IPR000157">
    <property type="entry name" value="TIR_dom"/>
</dbReference>
<keyword evidence="14 15" id="KW-0395">Inflammatory response</keyword>
<dbReference type="PIRSF" id="PIRSF037595">
    <property type="entry name" value="Toll-like_receptor"/>
    <property type="match status" value="1"/>
</dbReference>
<evidence type="ECO:0000256" key="16">
    <source>
        <dbReference type="PIRSR" id="PIRSR037595-2"/>
    </source>
</evidence>
<evidence type="ECO:0000256" key="11">
    <source>
        <dbReference type="ARBA" id="ARBA00023136"/>
    </source>
</evidence>
<feature type="disulfide bond" evidence="16">
    <location>
        <begin position="424"/>
        <end position="447"/>
    </location>
</feature>
<dbReference type="InterPro" id="IPR032675">
    <property type="entry name" value="LRR_dom_sf"/>
</dbReference>
<dbReference type="GO" id="GO:0004888">
    <property type="term" value="F:transmembrane signaling receptor activity"/>
    <property type="evidence" value="ECO:0007669"/>
    <property type="project" value="InterPro"/>
</dbReference>
<evidence type="ECO:0000256" key="12">
    <source>
        <dbReference type="ARBA" id="ARBA00023170"/>
    </source>
</evidence>
<evidence type="ECO:0000256" key="14">
    <source>
        <dbReference type="ARBA" id="ARBA00023198"/>
    </source>
</evidence>
<dbReference type="GO" id="GO:0071726">
    <property type="term" value="P:cellular response to diacyl bacterial lipopeptide"/>
    <property type="evidence" value="ECO:0007669"/>
    <property type="project" value="TreeGrafter"/>
</dbReference>
<evidence type="ECO:0000256" key="10">
    <source>
        <dbReference type="ARBA" id="ARBA00023027"/>
    </source>
</evidence>
<feature type="domain" description="TIR" evidence="18">
    <location>
        <begin position="640"/>
        <end position="781"/>
    </location>
</feature>
<keyword evidence="9 17" id="KW-1133">Transmembrane helix</keyword>
<evidence type="ECO:0000256" key="5">
    <source>
        <dbReference type="ARBA" id="ARBA00022692"/>
    </source>
</evidence>
<dbReference type="PANTHER" id="PTHR24365">
    <property type="entry name" value="TOLL-LIKE RECEPTOR"/>
    <property type="match status" value="1"/>
</dbReference>
<dbReference type="GO" id="GO:0045087">
    <property type="term" value="P:innate immune response"/>
    <property type="evidence" value="ECO:0007669"/>
    <property type="project" value="UniProtKB-UniRule"/>
</dbReference>
<comment type="caution">
    <text evidence="19">The sequence shown here is derived from an EMBL/GenBank/DDBJ whole genome shotgun (WGS) entry which is preliminary data.</text>
</comment>
<dbReference type="Pfam" id="PF01582">
    <property type="entry name" value="TIR"/>
    <property type="match status" value="1"/>
</dbReference>
<dbReference type="SUPFAM" id="SSF52200">
    <property type="entry name" value="Toll/Interleukin receptor TIR domain"/>
    <property type="match status" value="1"/>
</dbReference>
<dbReference type="SMART" id="SM00082">
    <property type="entry name" value="LRRCT"/>
    <property type="match status" value="1"/>
</dbReference>
<dbReference type="FunFam" id="3.40.50.10140:FF:000001">
    <property type="entry name" value="Toll-like receptor 2"/>
    <property type="match status" value="1"/>
</dbReference>
<dbReference type="SMART" id="SM00369">
    <property type="entry name" value="LRR_TYP"/>
    <property type="match status" value="6"/>
</dbReference>
<protein>
    <submittedName>
        <fullName evidence="19">Toll like receptor 6</fullName>
    </submittedName>
</protein>
<evidence type="ECO:0000259" key="18">
    <source>
        <dbReference type="PROSITE" id="PS50104"/>
    </source>
</evidence>
<dbReference type="InterPro" id="IPR000483">
    <property type="entry name" value="Cys-rich_flank_reg_C"/>
</dbReference>
<evidence type="ECO:0000256" key="7">
    <source>
        <dbReference type="ARBA" id="ARBA00022737"/>
    </source>
</evidence>
<dbReference type="PANTHER" id="PTHR24365:SF422">
    <property type="entry name" value="TOLL-LIKE RECEPTOR 6"/>
    <property type="match status" value="1"/>
</dbReference>
<feature type="transmembrane region" description="Helical" evidence="17">
    <location>
        <begin position="12"/>
        <end position="29"/>
    </location>
</feature>
<keyword evidence="8 15" id="KW-0391">Immunity</keyword>
<dbReference type="Pfam" id="PF13855">
    <property type="entry name" value="LRR_8"/>
    <property type="match status" value="1"/>
</dbReference>
<dbReference type="InParanoid" id="A0A7J8K364"/>
<dbReference type="InterPro" id="IPR003591">
    <property type="entry name" value="Leu-rich_rpt_typical-subtyp"/>
</dbReference>
<dbReference type="PRINTS" id="PR00019">
    <property type="entry name" value="LEURICHRPT"/>
</dbReference>
<dbReference type="GO" id="GO:0006954">
    <property type="term" value="P:inflammatory response"/>
    <property type="evidence" value="ECO:0007669"/>
    <property type="project" value="UniProtKB-UniRule"/>
</dbReference>
<feature type="transmembrane region" description="Helical" evidence="17">
    <location>
        <begin position="585"/>
        <end position="609"/>
    </location>
</feature>
<evidence type="ECO:0000313" key="20">
    <source>
        <dbReference type="Proteomes" id="UP000550707"/>
    </source>
</evidence>
<dbReference type="FunFam" id="3.80.10.10:FF:000046">
    <property type="entry name" value="Toll-like receptor 2"/>
    <property type="match status" value="1"/>
</dbReference>
<dbReference type="SMART" id="SM00255">
    <property type="entry name" value="TIR"/>
    <property type="match status" value="1"/>
</dbReference>
<keyword evidence="20" id="KW-1185">Reference proteome</keyword>
<accession>A0A7J8K364</accession>
<dbReference type="Gene3D" id="3.40.50.10140">
    <property type="entry name" value="Toll/interleukin-1 receptor homology (TIR) domain"/>
    <property type="match status" value="1"/>
</dbReference>
<gene>
    <name evidence="19" type="ORF">HJG59_018211</name>
</gene>
<evidence type="ECO:0000313" key="19">
    <source>
        <dbReference type="EMBL" id="KAF6503059.1"/>
    </source>
</evidence>
<dbReference type="EMBL" id="JACASF010000001">
    <property type="protein sequence ID" value="KAF6503059.1"/>
    <property type="molecule type" value="Genomic_DNA"/>
</dbReference>
<keyword evidence="16" id="KW-1015">Disulfide bond</keyword>
<dbReference type="GO" id="GO:0002224">
    <property type="term" value="P:toll-like receptor signaling pathway"/>
    <property type="evidence" value="ECO:0007669"/>
    <property type="project" value="InterPro"/>
</dbReference>
<keyword evidence="11 17" id="KW-0472">Membrane</keyword>
<dbReference type="Gene3D" id="3.80.10.10">
    <property type="entry name" value="Ribonuclease Inhibitor"/>
    <property type="match status" value="1"/>
</dbReference>
<keyword evidence="10" id="KW-0520">NAD</keyword>
<evidence type="ECO:0000256" key="9">
    <source>
        <dbReference type="ARBA" id="ARBA00022989"/>
    </source>
</evidence>
<dbReference type="GO" id="GO:0035355">
    <property type="term" value="C:Toll-like receptor 2-Toll-like receptor 6 protein complex"/>
    <property type="evidence" value="ECO:0007669"/>
    <property type="project" value="TreeGrafter"/>
</dbReference>
<dbReference type="InterPro" id="IPR035897">
    <property type="entry name" value="Toll_tir_struct_dom_sf"/>
</dbReference>
<keyword evidence="6" id="KW-0732">Signal</keyword>
<keyword evidence="12 15" id="KW-0675">Receptor</keyword>
<comment type="subcellular location">
    <subcellularLocation>
        <location evidence="1">Membrane</location>
        <topology evidence="1">Single-pass type I membrane protein</topology>
    </subcellularLocation>
</comment>
<keyword evidence="13" id="KW-0325">Glycoprotein</keyword>
<evidence type="ECO:0000256" key="3">
    <source>
        <dbReference type="ARBA" id="ARBA00022588"/>
    </source>
</evidence>
<reference evidence="19 20" key="1">
    <citation type="journal article" date="2020" name="Nature">
        <title>Six reference-quality genomes reveal evolution of bat adaptations.</title>
        <authorList>
            <person name="Jebb D."/>
            <person name="Huang Z."/>
            <person name="Pippel M."/>
            <person name="Hughes G.M."/>
            <person name="Lavrichenko K."/>
            <person name="Devanna P."/>
            <person name="Winkler S."/>
            <person name="Jermiin L.S."/>
            <person name="Skirmuntt E.C."/>
            <person name="Katzourakis A."/>
            <person name="Burkitt-Gray L."/>
            <person name="Ray D.A."/>
            <person name="Sullivan K.A.M."/>
            <person name="Roscito J.G."/>
            <person name="Kirilenko B.M."/>
            <person name="Davalos L.M."/>
            <person name="Corthals A.P."/>
            <person name="Power M.L."/>
            <person name="Jones G."/>
            <person name="Ransome R.D."/>
            <person name="Dechmann D.K.N."/>
            <person name="Locatelli A.G."/>
            <person name="Puechmaille S.J."/>
            <person name="Fedrigo O."/>
            <person name="Jarvis E.D."/>
            <person name="Hiller M."/>
            <person name="Vernes S.C."/>
            <person name="Myers E.W."/>
            <person name="Teeling E.C."/>
        </authorList>
    </citation>
    <scope>NUCLEOTIDE SEQUENCE [LARGE SCALE GENOMIC DNA]</scope>
    <source>
        <strain evidence="19">MMolMol1</strain>
        <tissue evidence="19">Muscle</tissue>
    </source>
</reference>
<dbReference type="InterPro" id="IPR017241">
    <property type="entry name" value="Toll-like_receptor"/>
</dbReference>
<proteinExistence type="inferred from homology"/>
<dbReference type="Proteomes" id="UP000550707">
    <property type="component" value="Unassembled WGS sequence"/>
</dbReference>
<evidence type="ECO:0000256" key="8">
    <source>
        <dbReference type="ARBA" id="ARBA00022859"/>
    </source>
</evidence>
<dbReference type="PROSITE" id="PS51450">
    <property type="entry name" value="LRR"/>
    <property type="match status" value="1"/>
</dbReference>
<dbReference type="PROSITE" id="PS50104">
    <property type="entry name" value="TIR"/>
    <property type="match status" value="1"/>
</dbReference>
<dbReference type="PRINTS" id="PR01537">
    <property type="entry name" value="INTRLKN1R1F"/>
</dbReference>
<dbReference type="AlphaFoldDB" id="A0A7J8K364"/>
<evidence type="ECO:0000256" key="4">
    <source>
        <dbReference type="ARBA" id="ARBA00022614"/>
    </source>
</evidence>
<dbReference type="InterPro" id="IPR001611">
    <property type="entry name" value="Leu-rich_rpt"/>
</dbReference>
<keyword evidence="3 15" id="KW-0399">Innate immunity</keyword>
<keyword evidence="5 17" id="KW-0812">Transmembrane</keyword>
<dbReference type="Pfam" id="PF00560">
    <property type="entry name" value="LRR_1"/>
    <property type="match status" value="1"/>
</dbReference>
<dbReference type="FunCoup" id="A0A7J8K364">
    <property type="interactions" value="446"/>
</dbReference>
<keyword evidence="4" id="KW-0433">Leucine-rich repeat</keyword>
<evidence type="ECO:0000256" key="1">
    <source>
        <dbReference type="ARBA" id="ARBA00004479"/>
    </source>
</evidence>
<dbReference type="GO" id="GO:0071723">
    <property type="term" value="F:lipopeptide binding"/>
    <property type="evidence" value="ECO:0007669"/>
    <property type="project" value="TreeGrafter"/>
</dbReference>
<dbReference type="GO" id="GO:0035663">
    <property type="term" value="F:Toll-like receptor 2 binding"/>
    <property type="evidence" value="ECO:0007669"/>
    <property type="project" value="TreeGrafter"/>
</dbReference>
<evidence type="ECO:0000256" key="15">
    <source>
        <dbReference type="PIRNR" id="PIRNR037595"/>
    </source>
</evidence>
<dbReference type="OrthoDB" id="1081807at2759"/>
<evidence type="ECO:0000256" key="13">
    <source>
        <dbReference type="ARBA" id="ARBA00023180"/>
    </source>
</evidence>
<sequence>MTKDKEPIVRSFHFVYIITLMFGTIIQFSDESEFTVNKSNKGLTHVPKGLPPQTKVLDMSQNCISELHLSDISLLSGLKVLRLSHNRLQYLDVSVFKFNQDLEYLDLSHNQLQKMSCHLITSLKHLDLSFNDFDALPICKEFGNLTQLNFLGLSAKTVHQLDLLPIAHLHLSCILLELEHYYIKEHETGSLQILNTETLHLVFHQNNYFSVEANISVNSLGCLQLSNVKLDNTNCHILIKFLSELTRGPNLLNLTLNHVETTWKCLVRVFQFLWPKPIEYLNIYNITLVESIDEEDITYSETSLKALNIEHVINTVFLFSQTIVYTVFSKMNIMKLTISDTPLIHMLCPQATSTFKFLNFSQNVFTDNVFQNCSTLVRLETLILQKNKLKDLFKVGLMTKDMPSLETLDVSWNSLEYDRHDRNCTWVGSIVVLNLSSNILTDSVFRCLPPRVKVLDLHNNRITTIPENVTSLEALQELNVASNSLAHLPGCGTFSSLSVLIIDYNSISNPSAHFFQSCQKIRSINAGNNPFQCTCELREFIQSIGQVSSEVVEGWPDSYKCDYPGSYKGTLLKDFHVSPLSCNTALLIVTIGITGLLLAVAVTVLCIYFDLPWYLRMMCQWTQTRHRARNISLDKLQRTLQFHAFISYSEHDSGWVKNELVPCLEKEGIRICLHERNFVPGKSIVENIINCIEKSYKSIFVLSPNFVQSEWCHYELYFAHHNLFHEGSNNLILILLEPIPQNCIPSKYHKLKALMAQRTYLEWPKEKSKHGLFWANIRAAFNIKLTLNTENNDVKNLKSQEIQYKNPS</sequence>
<keyword evidence="7" id="KW-0677">Repeat</keyword>
<evidence type="ECO:0000256" key="6">
    <source>
        <dbReference type="ARBA" id="ARBA00022729"/>
    </source>
</evidence>
<evidence type="ECO:0000256" key="17">
    <source>
        <dbReference type="SAM" id="Phobius"/>
    </source>
</evidence>